<feature type="transmembrane region" description="Helical" evidence="1">
    <location>
        <begin position="12"/>
        <end position="39"/>
    </location>
</feature>
<dbReference type="Proteomes" id="UP000070491">
    <property type="component" value="Unassembled WGS sequence"/>
</dbReference>
<dbReference type="InterPro" id="IPR051790">
    <property type="entry name" value="Cytochrome_c-biogenesis_DsbD"/>
</dbReference>
<evidence type="ECO:0000256" key="1">
    <source>
        <dbReference type="SAM" id="Phobius"/>
    </source>
</evidence>
<feature type="transmembrane region" description="Helical" evidence="1">
    <location>
        <begin position="89"/>
        <end position="110"/>
    </location>
</feature>
<evidence type="ECO:0000313" key="2">
    <source>
        <dbReference type="EMBL" id="KXB06379.1"/>
    </source>
</evidence>
<dbReference type="EMBL" id="LHYG01000004">
    <property type="protein sequence ID" value="KXB06379.1"/>
    <property type="molecule type" value="Genomic_DNA"/>
</dbReference>
<organism evidence="2 3">
    <name type="scientific">candidate division MSBL1 archaeon SCGC-AAA382F02</name>
    <dbReference type="NCBI Taxonomy" id="1698282"/>
    <lineage>
        <taxon>Archaea</taxon>
        <taxon>Methanobacteriati</taxon>
        <taxon>Methanobacteriota</taxon>
        <taxon>candidate division MSBL1</taxon>
    </lineage>
</organism>
<feature type="transmembrane region" description="Helical" evidence="1">
    <location>
        <begin position="60"/>
        <end position="83"/>
    </location>
</feature>
<name>A0A133VIW0_9EURY</name>
<keyword evidence="1" id="KW-1133">Transmembrane helix</keyword>
<sequence>MIKVIDLALMGLAFSAGVVTFFNPCSYALLPAYISYYLGKHNDGKKTESILKRGLEGVGVGIEVTFGFLSVFVIIGVLISLVSSKIGAYLSWLIPGVGTILITLGGLWLLDISLSFPHPFEAPKGGKHVSFYLFGVVYALGSAACVLPIFLMVTLSALTTSGFLSGFLVFLSYALGMGIMMIGVATAVALSRDVLLKHFKKMVKYVRKSGALILIAAGVYLIYFWLMVYPG</sequence>
<accession>A0A133VIW0</accession>
<comment type="caution">
    <text evidence="2">The sequence shown here is derived from an EMBL/GenBank/DDBJ whole genome shotgun (WGS) entry which is preliminary data.</text>
</comment>
<evidence type="ECO:0000313" key="3">
    <source>
        <dbReference type="Proteomes" id="UP000070491"/>
    </source>
</evidence>
<feature type="transmembrane region" description="Helical" evidence="1">
    <location>
        <begin position="211"/>
        <end position="229"/>
    </location>
</feature>
<feature type="transmembrane region" description="Helical" evidence="1">
    <location>
        <begin position="167"/>
        <end position="190"/>
    </location>
</feature>
<feature type="transmembrane region" description="Helical" evidence="1">
    <location>
        <begin position="131"/>
        <end position="155"/>
    </location>
</feature>
<proteinExistence type="predicted"/>
<protein>
    <submittedName>
        <fullName evidence="2">Uncharacterized protein</fullName>
    </submittedName>
</protein>
<keyword evidence="1" id="KW-0812">Transmembrane</keyword>
<dbReference type="PANTHER" id="PTHR31272:SF4">
    <property type="entry name" value="CYTOCHROME C-TYPE BIOGENESIS PROTEIN HI_1454-RELATED"/>
    <property type="match status" value="1"/>
</dbReference>
<gene>
    <name evidence="2" type="ORF">AKJ53_00455</name>
</gene>
<reference evidence="2 3" key="1">
    <citation type="journal article" date="2016" name="Sci. Rep.">
        <title>Metabolic traits of an uncultured archaeal lineage -MSBL1- from brine pools of the Red Sea.</title>
        <authorList>
            <person name="Mwirichia R."/>
            <person name="Alam I."/>
            <person name="Rashid M."/>
            <person name="Vinu M."/>
            <person name="Ba-Alawi W."/>
            <person name="Anthony Kamau A."/>
            <person name="Kamanda Ngugi D."/>
            <person name="Goker M."/>
            <person name="Klenk H.P."/>
            <person name="Bajic V."/>
            <person name="Stingl U."/>
        </authorList>
    </citation>
    <scope>NUCLEOTIDE SEQUENCE [LARGE SCALE GENOMIC DNA]</scope>
    <source>
        <strain evidence="2">SCGC-AAA382F02</strain>
    </source>
</reference>
<dbReference type="AlphaFoldDB" id="A0A133VIW0"/>
<keyword evidence="1" id="KW-0472">Membrane</keyword>
<keyword evidence="3" id="KW-1185">Reference proteome</keyword>
<dbReference type="PANTHER" id="PTHR31272">
    <property type="entry name" value="CYTOCHROME C-TYPE BIOGENESIS PROTEIN HI_1454-RELATED"/>
    <property type="match status" value="1"/>
</dbReference>